<dbReference type="InterPro" id="IPR045851">
    <property type="entry name" value="AMP-bd_C_sf"/>
</dbReference>
<keyword evidence="6" id="KW-1185">Reference proteome</keyword>
<dbReference type="Pfam" id="PF00501">
    <property type="entry name" value="AMP-binding"/>
    <property type="match status" value="1"/>
</dbReference>
<dbReference type="InterPro" id="IPR042099">
    <property type="entry name" value="ANL_N_sf"/>
</dbReference>
<dbReference type="PROSITE" id="PS00455">
    <property type="entry name" value="AMP_BINDING"/>
    <property type="match status" value="1"/>
</dbReference>
<comment type="similarity">
    <text evidence="1">Belongs to the ATP-dependent AMP-binding enzyme family.</text>
</comment>
<dbReference type="Gene3D" id="3.40.50.12780">
    <property type="entry name" value="N-terminal domain of ligase-like"/>
    <property type="match status" value="1"/>
</dbReference>
<evidence type="ECO:0000256" key="1">
    <source>
        <dbReference type="ARBA" id="ARBA00006432"/>
    </source>
</evidence>
<evidence type="ECO:0000259" key="4">
    <source>
        <dbReference type="Pfam" id="PF13193"/>
    </source>
</evidence>
<dbReference type="PANTHER" id="PTHR43201:SF5">
    <property type="entry name" value="MEDIUM-CHAIN ACYL-COA LIGASE ACSF2, MITOCHONDRIAL"/>
    <property type="match status" value="1"/>
</dbReference>
<feature type="domain" description="AMP-dependent synthetase/ligase" evidence="3">
    <location>
        <begin position="28"/>
        <end position="385"/>
    </location>
</feature>
<dbReference type="EMBL" id="JAAXOT010000023">
    <property type="protein sequence ID" value="NKY60500.1"/>
    <property type="molecule type" value="Genomic_DNA"/>
</dbReference>
<dbReference type="Gene3D" id="3.30.300.30">
    <property type="match status" value="1"/>
</dbReference>
<dbReference type="AlphaFoldDB" id="A0A846YSH6"/>
<dbReference type="InterPro" id="IPR000873">
    <property type="entry name" value="AMP-dep_synth/lig_dom"/>
</dbReference>
<proteinExistence type="inferred from homology"/>
<dbReference type="GO" id="GO:0031956">
    <property type="term" value="F:medium-chain fatty acid-CoA ligase activity"/>
    <property type="evidence" value="ECO:0007669"/>
    <property type="project" value="TreeGrafter"/>
</dbReference>
<comment type="caution">
    <text evidence="5">The sequence shown here is derived from an EMBL/GenBank/DDBJ whole genome shotgun (WGS) entry which is preliminary data.</text>
</comment>
<keyword evidence="2 5" id="KW-0436">Ligase</keyword>
<organism evidence="5 6">
    <name type="scientific">Nocardia flavorosea</name>
    <dbReference type="NCBI Taxonomy" id="53429"/>
    <lineage>
        <taxon>Bacteria</taxon>
        <taxon>Bacillati</taxon>
        <taxon>Actinomycetota</taxon>
        <taxon>Actinomycetes</taxon>
        <taxon>Mycobacteriales</taxon>
        <taxon>Nocardiaceae</taxon>
        <taxon>Nocardia</taxon>
    </lineage>
</organism>
<evidence type="ECO:0000256" key="2">
    <source>
        <dbReference type="ARBA" id="ARBA00022598"/>
    </source>
</evidence>
<evidence type="ECO:0000313" key="5">
    <source>
        <dbReference type="EMBL" id="NKY60500.1"/>
    </source>
</evidence>
<dbReference type="InterPro" id="IPR025110">
    <property type="entry name" value="AMP-bd_C"/>
</dbReference>
<gene>
    <name evidence="5" type="ORF">HGA15_31045</name>
</gene>
<dbReference type="SUPFAM" id="SSF56801">
    <property type="entry name" value="Acetyl-CoA synthetase-like"/>
    <property type="match status" value="1"/>
</dbReference>
<dbReference type="Pfam" id="PF13193">
    <property type="entry name" value="AMP-binding_C"/>
    <property type="match status" value="1"/>
</dbReference>
<dbReference type="GO" id="GO:0006631">
    <property type="term" value="P:fatty acid metabolic process"/>
    <property type="evidence" value="ECO:0007669"/>
    <property type="project" value="TreeGrafter"/>
</dbReference>
<name>A0A846YSH6_9NOCA</name>
<dbReference type="RefSeq" id="WP_062980050.1">
    <property type="nucleotide sequence ID" value="NZ_JAAXOT010000023.1"/>
</dbReference>
<reference evidence="5 6" key="1">
    <citation type="submission" date="2020-04" db="EMBL/GenBank/DDBJ databases">
        <title>MicrobeNet Type strains.</title>
        <authorList>
            <person name="Nicholson A.C."/>
        </authorList>
    </citation>
    <scope>NUCLEOTIDE SEQUENCE [LARGE SCALE GENOMIC DNA]</scope>
    <source>
        <strain evidence="5 6">JCM 3332</strain>
    </source>
</reference>
<protein>
    <submittedName>
        <fullName evidence="5">Acyl--CoA ligase</fullName>
    </submittedName>
</protein>
<sequence length="526" mass="55997">MNSVSSHSRDGRAGTGPALVETSVGARFAETARRRGNATALLWEQDGKVHRLDFATMLDRVESTAARLQQLADPGDRVALWAANSVDWILAEYGAAAAGMALVPMNPALTRAEAAHIVTDAGARVVLAGPPWRGHNLLESAEALTITPPPAVLPIEAVTRGDRITPSALPDVPPEAVLRIQYTSGTTGAPKGAVLTHLIGANVGPLSHLAMGLDEDEIVCSPLPFHHVGGSVCTSSAALLRGSAFVVLPSFDPAGTLALLRRAEVTYFGGVPTMFISMLEACGDSPDLPRLKWMMLGGSDSAPELISRVERAFGVEILNGYGQSEAPSSLQTNAGDPAWVKAATIGRVNPHREIRIADIGTGQSLGPGETGELCLRGRLTMSRYWHEDETQRSAAVDEEGWLHTGDLAEMDADGIVRLRGRLRELIIRGGENIYPAEVEAALIQHPAVAEAAVVAAPDEKWGQVPVAFIRPVATAPDPAALEEFARERLAGFKVPRAWHIVDTFPLTPSGKVRKVLLAQQLLDKDR</sequence>
<accession>A0A846YSH6</accession>
<evidence type="ECO:0000313" key="6">
    <source>
        <dbReference type="Proteomes" id="UP000570678"/>
    </source>
</evidence>
<dbReference type="PANTHER" id="PTHR43201">
    <property type="entry name" value="ACYL-COA SYNTHETASE"/>
    <property type="match status" value="1"/>
</dbReference>
<feature type="domain" description="AMP-binding enzyme C-terminal" evidence="4">
    <location>
        <begin position="437"/>
        <end position="511"/>
    </location>
</feature>
<evidence type="ECO:0000259" key="3">
    <source>
        <dbReference type="Pfam" id="PF00501"/>
    </source>
</evidence>
<dbReference type="InterPro" id="IPR020845">
    <property type="entry name" value="AMP-binding_CS"/>
</dbReference>
<dbReference type="Proteomes" id="UP000570678">
    <property type="component" value="Unassembled WGS sequence"/>
</dbReference>